<keyword evidence="6" id="KW-1185">Reference proteome</keyword>
<evidence type="ECO:0000313" key="6">
    <source>
        <dbReference type="Proteomes" id="UP000703269"/>
    </source>
</evidence>
<feature type="transmembrane region" description="Helical" evidence="3">
    <location>
        <begin position="567"/>
        <end position="594"/>
    </location>
</feature>
<evidence type="ECO:0000259" key="4">
    <source>
        <dbReference type="PROSITE" id="PS50103"/>
    </source>
</evidence>
<dbReference type="AlphaFoldDB" id="A0A9P3G5K8"/>
<dbReference type="Proteomes" id="UP000703269">
    <property type="component" value="Unassembled WGS sequence"/>
</dbReference>
<comment type="caution">
    <text evidence="5">The sequence shown here is derived from an EMBL/GenBank/DDBJ whole genome shotgun (WGS) entry which is preliminary data.</text>
</comment>
<accession>A0A9P3G5K8</accession>
<keyword evidence="1" id="KW-0863">Zinc-finger</keyword>
<feature type="region of interest" description="Disordered" evidence="2">
    <location>
        <begin position="416"/>
        <end position="447"/>
    </location>
</feature>
<evidence type="ECO:0000256" key="3">
    <source>
        <dbReference type="SAM" id="Phobius"/>
    </source>
</evidence>
<evidence type="ECO:0000256" key="2">
    <source>
        <dbReference type="SAM" id="MobiDB-lite"/>
    </source>
</evidence>
<feature type="domain" description="C3H1-type" evidence="4">
    <location>
        <begin position="12"/>
        <end position="38"/>
    </location>
</feature>
<evidence type="ECO:0000256" key="1">
    <source>
        <dbReference type="PROSITE-ProRule" id="PRU00723"/>
    </source>
</evidence>
<keyword evidence="1" id="KW-0479">Metal-binding</keyword>
<keyword evidence="1" id="KW-0862">Zinc</keyword>
<organism evidence="5 6">
    <name type="scientific">Phanerochaete sordida</name>
    <dbReference type="NCBI Taxonomy" id="48140"/>
    <lineage>
        <taxon>Eukaryota</taxon>
        <taxon>Fungi</taxon>
        <taxon>Dikarya</taxon>
        <taxon>Basidiomycota</taxon>
        <taxon>Agaricomycotina</taxon>
        <taxon>Agaricomycetes</taxon>
        <taxon>Polyporales</taxon>
        <taxon>Phanerochaetaceae</taxon>
        <taxon>Phanerochaete</taxon>
    </lineage>
</organism>
<feature type="compositionally biased region" description="Low complexity" evidence="2">
    <location>
        <begin position="416"/>
        <end position="429"/>
    </location>
</feature>
<dbReference type="PROSITE" id="PS50103">
    <property type="entry name" value="ZF_C3H1"/>
    <property type="match status" value="1"/>
</dbReference>
<dbReference type="InterPro" id="IPR000571">
    <property type="entry name" value="Znf_CCCH"/>
</dbReference>
<feature type="transmembrane region" description="Helical" evidence="3">
    <location>
        <begin position="517"/>
        <end position="535"/>
    </location>
</feature>
<sequence length="595" mass="64637">MPRPQRARDEDYTRRSMCHDFAQGACARPACPFSHTLVDPSRLLQLIGDLSAYQAPKGPLETVFVTLEFRVLDGGQGEWTVRVRHVGRVTLAGLRYDVDVTQPRPKVAKADTLLDAIKDLEKQVFGRVAPVPWKQGDPQATLCKHTTESCGRDGSLCRNSHSLVDLSHLEDLLRQLCEQHRSCGDLTSPAYISYLECPRAGRYWRVYESNLDMYAEWITDGPDFATAVARYSAYTKGRVERWARAFSNLPQSQMSAGGNLRASSSASQDAPPPYSEMAASGLPTRSTSTRIVPPAIPQPSCWLLSQSTQTRGYQSIAGPSSASRAGSLSAQTKPPALMVDVTSKSNAAGPAPYSEVCTSHTFTTCPAAVQVDVGVKTKPKAFTTPPLTPSPFAYRIAMPPAAAVNVRVLVNADDTSRPSSFYPSTSSRSASEHQPLSVSSATRVDLPAKPPTSCAATFGRRTSYAGVACYNSVSTHTPPMDPSVRVQQWRATLPPPATARPPSTTTPPSKYMDIQGLPYLVALLIIGLVMSYGHYLTEPEFWGRVAEVMMRPAKWTMEVLLRFLAELASLLCLALTPEGLAISAALFCCAAMCFH</sequence>
<keyword evidence="3" id="KW-1133">Transmembrane helix</keyword>
<feature type="compositionally biased region" description="Polar residues" evidence="2">
    <location>
        <begin position="432"/>
        <end position="442"/>
    </location>
</feature>
<evidence type="ECO:0000313" key="5">
    <source>
        <dbReference type="EMBL" id="GJE89628.1"/>
    </source>
</evidence>
<gene>
    <name evidence="5" type="ORF">PsYK624_057320</name>
</gene>
<reference evidence="5 6" key="1">
    <citation type="submission" date="2021-08" db="EMBL/GenBank/DDBJ databases">
        <title>Draft Genome Sequence of Phanerochaete sordida strain YK-624.</title>
        <authorList>
            <person name="Mori T."/>
            <person name="Dohra H."/>
            <person name="Suzuki T."/>
            <person name="Kawagishi H."/>
            <person name="Hirai H."/>
        </authorList>
    </citation>
    <scope>NUCLEOTIDE SEQUENCE [LARGE SCALE GENOMIC DNA]</scope>
    <source>
        <strain evidence="5 6">YK-624</strain>
    </source>
</reference>
<feature type="region of interest" description="Disordered" evidence="2">
    <location>
        <begin position="253"/>
        <end position="287"/>
    </location>
</feature>
<keyword evidence="3" id="KW-0812">Transmembrane</keyword>
<feature type="zinc finger region" description="C3H1-type" evidence="1">
    <location>
        <begin position="12"/>
        <end position="38"/>
    </location>
</feature>
<proteinExistence type="predicted"/>
<keyword evidence="3" id="KW-0472">Membrane</keyword>
<protein>
    <recommendedName>
        <fullName evidence="4">C3H1-type domain-containing protein</fullName>
    </recommendedName>
</protein>
<name>A0A9P3G5K8_9APHY</name>
<dbReference type="EMBL" id="BPQB01000013">
    <property type="protein sequence ID" value="GJE89628.1"/>
    <property type="molecule type" value="Genomic_DNA"/>
</dbReference>
<dbReference type="GO" id="GO:0008270">
    <property type="term" value="F:zinc ion binding"/>
    <property type="evidence" value="ECO:0007669"/>
    <property type="project" value="UniProtKB-KW"/>
</dbReference>